<evidence type="ECO:0000313" key="6">
    <source>
        <dbReference type="Proteomes" id="UP000253910"/>
    </source>
</evidence>
<dbReference type="Proteomes" id="UP000253910">
    <property type="component" value="Unassembled WGS sequence"/>
</dbReference>
<dbReference type="AlphaFoldDB" id="A0A369Z7B0"/>
<sequence>MKLIPINILSAVIFPFVFSACVSQSSVDFNKQQAAKARVELALGYLQQEDFVQAKLNLDKAFEHDEHYYLVHSALAHFYQLQGDTEKAKQAYLQAIKLDDKQGDVYNNFGAFLCGQGEFEQAYSQFNVALAAPNYYHQADTYENMALCAFAGKQTDVYQQALEKLRQVDPSRAEKLRTLK</sequence>
<evidence type="ECO:0000256" key="4">
    <source>
        <dbReference type="SAM" id="SignalP"/>
    </source>
</evidence>
<name>A0A369Z7B0_HAEPA</name>
<protein>
    <submittedName>
        <fullName evidence="5">Type IV pilus biogenesis/stability protein PilW</fullName>
    </submittedName>
</protein>
<dbReference type="SMART" id="SM00028">
    <property type="entry name" value="TPR"/>
    <property type="match status" value="3"/>
</dbReference>
<proteinExistence type="predicted"/>
<evidence type="ECO:0000256" key="1">
    <source>
        <dbReference type="ARBA" id="ARBA00022737"/>
    </source>
</evidence>
<dbReference type="NCBIfam" id="TIGR02521">
    <property type="entry name" value="type_IV_pilW"/>
    <property type="match status" value="1"/>
</dbReference>
<dbReference type="Pfam" id="PF14559">
    <property type="entry name" value="TPR_19"/>
    <property type="match status" value="1"/>
</dbReference>
<dbReference type="Gene3D" id="1.25.40.10">
    <property type="entry name" value="Tetratricopeptide repeat domain"/>
    <property type="match status" value="1"/>
</dbReference>
<evidence type="ECO:0000256" key="3">
    <source>
        <dbReference type="PROSITE-ProRule" id="PRU00339"/>
    </source>
</evidence>
<dbReference type="InterPro" id="IPR011990">
    <property type="entry name" value="TPR-like_helical_dom_sf"/>
</dbReference>
<dbReference type="InterPro" id="IPR013360">
    <property type="entry name" value="Pilus_4_PilW"/>
</dbReference>
<feature type="repeat" description="TPR" evidence="3">
    <location>
        <begin position="69"/>
        <end position="102"/>
    </location>
</feature>
<feature type="signal peptide" evidence="4">
    <location>
        <begin position="1"/>
        <end position="19"/>
    </location>
</feature>
<dbReference type="InterPro" id="IPR019734">
    <property type="entry name" value="TPR_rpt"/>
</dbReference>
<dbReference type="PANTHER" id="PTHR16193:SF0">
    <property type="entry name" value="TETRATRICOPEPTIDE REPEAT PROTEIN 27"/>
    <property type="match status" value="1"/>
</dbReference>
<gene>
    <name evidence="5" type="ORF">DPV87_01155</name>
</gene>
<dbReference type="PROSITE" id="PS51257">
    <property type="entry name" value="PROKAR_LIPOPROTEIN"/>
    <property type="match status" value="1"/>
</dbReference>
<comment type="caution">
    <text evidence="5">The sequence shown here is derived from an EMBL/GenBank/DDBJ whole genome shotgun (WGS) entry which is preliminary data.</text>
</comment>
<dbReference type="RefSeq" id="WP_111314846.1">
    <property type="nucleotide sequence ID" value="NZ_QEPW01000002.1"/>
</dbReference>
<feature type="chain" id="PRO_5017010896" evidence="4">
    <location>
        <begin position="20"/>
        <end position="180"/>
    </location>
</feature>
<evidence type="ECO:0000256" key="2">
    <source>
        <dbReference type="ARBA" id="ARBA00022803"/>
    </source>
</evidence>
<reference evidence="5 6" key="1">
    <citation type="submission" date="2018-05" db="EMBL/GenBank/DDBJ databases">
        <title>Draft Genome Sequences for a Diverse set of 7 Haemophilus Species.</title>
        <authorList>
            <person name="Nichols M."/>
            <person name="Topaz N."/>
            <person name="Wang X."/>
            <person name="Wang X."/>
            <person name="Boxrud D."/>
        </authorList>
    </citation>
    <scope>NUCLEOTIDE SEQUENCE [LARGE SCALE GENOMIC DNA]</scope>
    <source>
        <strain evidence="5 6">C2008001710</strain>
    </source>
</reference>
<dbReference type="EMBL" id="QEPW01000002">
    <property type="protein sequence ID" value="RDE98409.1"/>
    <property type="molecule type" value="Genomic_DNA"/>
</dbReference>
<keyword evidence="4" id="KW-0732">Signal</keyword>
<keyword evidence="1" id="KW-0677">Repeat</keyword>
<dbReference type="InterPro" id="IPR044244">
    <property type="entry name" value="TTC27/Emw1"/>
</dbReference>
<dbReference type="PROSITE" id="PS50005">
    <property type="entry name" value="TPR"/>
    <property type="match status" value="1"/>
</dbReference>
<accession>A0A369Z7B0</accession>
<keyword evidence="2 3" id="KW-0802">TPR repeat</keyword>
<organism evidence="5 6">
    <name type="scientific">Haemophilus parainfluenzae</name>
    <dbReference type="NCBI Taxonomy" id="729"/>
    <lineage>
        <taxon>Bacteria</taxon>
        <taxon>Pseudomonadati</taxon>
        <taxon>Pseudomonadota</taxon>
        <taxon>Gammaproteobacteria</taxon>
        <taxon>Pasteurellales</taxon>
        <taxon>Pasteurellaceae</taxon>
        <taxon>Haemophilus</taxon>
    </lineage>
</organism>
<evidence type="ECO:0000313" key="5">
    <source>
        <dbReference type="EMBL" id="RDE98409.1"/>
    </source>
</evidence>
<dbReference type="PANTHER" id="PTHR16193">
    <property type="entry name" value="TETRATRICOPEPTIDE REPEAT PROTEIN 27"/>
    <property type="match status" value="1"/>
</dbReference>
<dbReference type="SUPFAM" id="SSF48452">
    <property type="entry name" value="TPR-like"/>
    <property type="match status" value="1"/>
</dbReference>